<dbReference type="OrthoDB" id="7250553at2"/>
<comment type="caution">
    <text evidence="3">The sequence shown here is derived from an EMBL/GenBank/DDBJ whole genome shotgun (WGS) entry which is preliminary data.</text>
</comment>
<dbReference type="PANTHER" id="PTHR42928">
    <property type="entry name" value="TRICARBOXYLATE-BINDING PROTEIN"/>
    <property type="match status" value="1"/>
</dbReference>
<dbReference type="InterPro" id="IPR042100">
    <property type="entry name" value="Bug_dom1"/>
</dbReference>
<keyword evidence="4" id="KW-1185">Reference proteome</keyword>
<accession>A0A327LVB9</accession>
<gene>
    <name evidence="3" type="ORF">DOO78_25845</name>
</gene>
<sequence>MRRLVAIMLAACVAGLALPHRATAQPATPSAAWPTQPLRLVVGFPPGGATDVMARLVAEGLTASLGQNVVVENRSGGGSLVATEAVARTAPDGTTLLFVASSHATLPALYPDLSWDPVRDFSPVALVASTPYILVVNPALPVHTLAELLALAQQQPGKLAFASTGMGTARHLGGEILKRVAQIDILHVPYRGSGAVRADLLAGRIQMMFDNTAVMLPYLRRGELRGLAVTGPKRSPLVPDLPTLREAGLGAADIEGWFALLGPAHLPPAIVQRLNQAVTALLAQPATAEKLAALGAVPLPGSPEDAARLIRAEQTKWGAVIREAGIQPD</sequence>
<dbReference type="InterPro" id="IPR005064">
    <property type="entry name" value="BUG"/>
</dbReference>
<keyword evidence="2" id="KW-0732">Signal</keyword>
<feature type="signal peptide" evidence="2">
    <location>
        <begin position="1"/>
        <end position="24"/>
    </location>
</feature>
<dbReference type="SUPFAM" id="SSF53850">
    <property type="entry name" value="Periplasmic binding protein-like II"/>
    <property type="match status" value="1"/>
</dbReference>
<proteinExistence type="inferred from homology"/>
<name>A0A327LVB9_9PROT</name>
<evidence type="ECO:0000256" key="2">
    <source>
        <dbReference type="SAM" id="SignalP"/>
    </source>
</evidence>
<dbReference type="Gene3D" id="3.40.190.10">
    <property type="entry name" value="Periplasmic binding protein-like II"/>
    <property type="match status" value="1"/>
</dbReference>
<protein>
    <submittedName>
        <fullName evidence="3">Tripartite tricarboxylate transporter substrate binding protein</fullName>
    </submittedName>
</protein>
<dbReference type="PIRSF" id="PIRSF017082">
    <property type="entry name" value="YflP"/>
    <property type="match status" value="1"/>
</dbReference>
<dbReference type="CDD" id="cd13578">
    <property type="entry name" value="PBP2_Bug27"/>
    <property type="match status" value="1"/>
</dbReference>
<feature type="chain" id="PRO_5016294738" evidence="2">
    <location>
        <begin position="25"/>
        <end position="329"/>
    </location>
</feature>
<comment type="similarity">
    <text evidence="1">Belongs to the UPF0065 (bug) family.</text>
</comment>
<dbReference type="EMBL" id="QLIX01000046">
    <property type="protein sequence ID" value="RAI54609.1"/>
    <property type="molecule type" value="Genomic_DNA"/>
</dbReference>
<organism evidence="3 4">
    <name type="scientific">Roseicella frigidaeris</name>
    <dbReference type="NCBI Taxonomy" id="2230885"/>
    <lineage>
        <taxon>Bacteria</taxon>
        <taxon>Pseudomonadati</taxon>
        <taxon>Pseudomonadota</taxon>
        <taxon>Alphaproteobacteria</taxon>
        <taxon>Acetobacterales</taxon>
        <taxon>Roseomonadaceae</taxon>
        <taxon>Roseicella</taxon>
    </lineage>
</organism>
<dbReference type="Proteomes" id="UP000249065">
    <property type="component" value="Unassembled WGS sequence"/>
</dbReference>
<reference evidence="4" key="1">
    <citation type="submission" date="2018-06" db="EMBL/GenBank/DDBJ databases">
        <authorList>
            <person name="Khan S.A."/>
        </authorList>
    </citation>
    <scope>NUCLEOTIDE SEQUENCE [LARGE SCALE GENOMIC DNA]</scope>
    <source>
        <strain evidence="4">DB-1506</strain>
    </source>
</reference>
<evidence type="ECO:0000256" key="1">
    <source>
        <dbReference type="ARBA" id="ARBA00006987"/>
    </source>
</evidence>
<dbReference type="AlphaFoldDB" id="A0A327LVB9"/>
<dbReference type="RefSeq" id="WP_111472770.1">
    <property type="nucleotide sequence ID" value="NZ_QLIX01000046.1"/>
</dbReference>
<evidence type="ECO:0000313" key="3">
    <source>
        <dbReference type="EMBL" id="RAI54609.1"/>
    </source>
</evidence>
<dbReference type="Pfam" id="PF03401">
    <property type="entry name" value="TctC"/>
    <property type="match status" value="1"/>
</dbReference>
<dbReference type="Gene3D" id="3.40.190.150">
    <property type="entry name" value="Bordetella uptake gene, domain 1"/>
    <property type="match status" value="1"/>
</dbReference>
<evidence type="ECO:0000313" key="4">
    <source>
        <dbReference type="Proteomes" id="UP000249065"/>
    </source>
</evidence>
<dbReference type="PANTHER" id="PTHR42928:SF5">
    <property type="entry name" value="BLR1237 PROTEIN"/>
    <property type="match status" value="1"/>
</dbReference>